<dbReference type="EMBL" id="CP000473">
    <property type="protein sequence ID" value="ABJ87619.1"/>
    <property type="molecule type" value="Genomic_DNA"/>
</dbReference>
<sequence length="107" mass="11015" precursor="true">MKLTILLAAAILLAGCAPVTIGRINADPSHFRNRTVRVTGTVTNSVGLMGKGGYQLEDSTGRIYVISGKGVPSRGSKVTVTGRVAPGAEVLGTALGVAIREDSHSVR</sequence>
<name>Q01RV1_SOLUE</name>
<dbReference type="InterPro" id="IPR036700">
    <property type="entry name" value="BOBF_sf"/>
</dbReference>
<dbReference type="HOGENOM" id="CLU_2208326_0_0_0"/>
<keyword evidence="1" id="KW-0347">Helicase</keyword>
<keyword evidence="1" id="KW-0378">Hydrolase</keyword>
<keyword evidence="1" id="KW-0547">Nucleotide-binding</keyword>
<accession>Q01RV1</accession>
<dbReference type="PROSITE" id="PS51257">
    <property type="entry name" value="PROKAR_LIPOPROTEIN"/>
    <property type="match status" value="1"/>
</dbReference>
<evidence type="ECO:0000313" key="1">
    <source>
        <dbReference type="EMBL" id="ABJ87619.1"/>
    </source>
</evidence>
<dbReference type="AlphaFoldDB" id="Q01RV1"/>
<proteinExistence type="predicted"/>
<dbReference type="InParanoid" id="Q01RV1"/>
<dbReference type="STRING" id="234267.Acid_6698"/>
<reference evidence="1" key="1">
    <citation type="submission" date="2006-10" db="EMBL/GenBank/DDBJ databases">
        <title>Complete sequence of Solibacter usitatus Ellin6076.</title>
        <authorList>
            <consortium name="US DOE Joint Genome Institute"/>
            <person name="Copeland A."/>
            <person name="Lucas S."/>
            <person name="Lapidus A."/>
            <person name="Barry K."/>
            <person name="Detter J.C."/>
            <person name="Glavina del Rio T."/>
            <person name="Hammon N."/>
            <person name="Israni S."/>
            <person name="Dalin E."/>
            <person name="Tice H."/>
            <person name="Pitluck S."/>
            <person name="Thompson L.S."/>
            <person name="Brettin T."/>
            <person name="Bruce D."/>
            <person name="Han C."/>
            <person name="Tapia R."/>
            <person name="Gilna P."/>
            <person name="Schmutz J."/>
            <person name="Larimer F."/>
            <person name="Land M."/>
            <person name="Hauser L."/>
            <person name="Kyrpides N."/>
            <person name="Mikhailova N."/>
            <person name="Janssen P.H."/>
            <person name="Kuske C.R."/>
            <person name="Richardson P."/>
        </authorList>
    </citation>
    <scope>NUCLEOTIDE SEQUENCE</scope>
    <source>
        <strain evidence="1">Ellin6076</strain>
    </source>
</reference>
<dbReference type="SUPFAM" id="SSF101756">
    <property type="entry name" value="Hypothetical protein YgiW"/>
    <property type="match status" value="1"/>
</dbReference>
<protein>
    <submittedName>
        <fullName evidence="1">Nucleic acid binding, OB-fold, tRNA/helicase-type</fullName>
    </submittedName>
</protein>
<gene>
    <name evidence="1" type="ordered locus">Acid_6698</name>
</gene>
<dbReference type="GO" id="GO:0004386">
    <property type="term" value="F:helicase activity"/>
    <property type="evidence" value="ECO:0007669"/>
    <property type="project" value="UniProtKB-KW"/>
</dbReference>
<keyword evidence="1" id="KW-0067">ATP-binding</keyword>
<dbReference type="OrthoDB" id="495371at2"/>
<dbReference type="KEGG" id="sus:Acid_6698"/>
<organism evidence="1">
    <name type="scientific">Solibacter usitatus (strain Ellin6076)</name>
    <dbReference type="NCBI Taxonomy" id="234267"/>
    <lineage>
        <taxon>Bacteria</taxon>
        <taxon>Pseudomonadati</taxon>
        <taxon>Acidobacteriota</taxon>
        <taxon>Terriglobia</taxon>
        <taxon>Bryobacterales</taxon>
        <taxon>Solibacteraceae</taxon>
        <taxon>Candidatus Solibacter</taxon>
    </lineage>
</organism>